<organism evidence="2">
    <name type="scientific">uncultured virus</name>
    <dbReference type="NCBI Taxonomy" id="340016"/>
    <lineage>
        <taxon>Viruses</taxon>
        <taxon>environmental samples</taxon>
    </lineage>
</organism>
<sequence>MRTVASAQHDAGAERPPHPEPPVRFQAGHPEHGGPAVGTPESMTPVPSARVTGRETGL</sequence>
<proteinExistence type="predicted"/>
<dbReference type="EMBL" id="GU735122">
    <property type="protein sequence ID" value="ADE29150.1"/>
    <property type="molecule type" value="Genomic_DNA"/>
</dbReference>
<evidence type="ECO:0000256" key="1">
    <source>
        <dbReference type="SAM" id="MobiDB-lite"/>
    </source>
</evidence>
<reference evidence="2" key="1">
    <citation type="journal article" date="2010" name="Environ. Microbiol.">
        <title>The metavirome of a hypersaline environment.</title>
        <authorList>
            <person name="Santos F."/>
            <person name="Yarza P."/>
            <person name="Parro V."/>
            <person name="Briones C."/>
            <person name="Anton J."/>
        </authorList>
    </citation>
    <scope>NUCLEOTIDE SEQUENCE</scope>
</reference>
<evidence type="ECO:0000313" key="2">
    <source>
        <dbReference type="EMBL" id="ADE29150.1"/>
    </source>
</evidence>
<accession>D5L291</accession>
<protein>
    <submittedName>
        <fullName evidence="2">Uncharacterized protein</fullName>
    </submittedName>
</protein>
<name>D5L291_9VIRU</name>
<feature type="region of interest" description="Disordered" evidence="1">
    <location>
        <begin position="1"/>
        <end position="58"/>
    </location>
</feature>